<dbReference type="EMBL" id="JBBPBN010000041">
    <property type="protein sequence ID" value="KAK8998227.1"/>
    <property type="molecule type" value="Genomic_DNA"/>
</dbReference>
<protein>
    <recommendedName>
        <fullName evidence="3">Reverse transcriptase</fullName>
    </recommendedName>
</protein>
<accession>A0ABR2QC20</accession>
<evidence type="ECO:0008006" key="3">
    <source>
        <dbReference type="Google" id="ProtNLM"/>
    </source>
</evidence>
<proteinExistence type="predicted"/>
<organism evidence="1 2">
    <name type="scientific">Hibiscus sabdariffa</name>
    <name type="common">roselle</name>
    <dbReference type="NCBI Taxonomy" id="183260"/>
    <lineage>
        <taxon>Eukaryota</taxon>
        <taxon>Viridiplantae</taxon>
        <taxon>Streptophyta</taxon>
        <taxon>Embryophyta</taxon>
        <taxon>Tracheophyta</taxon>
        <taxon>Spermatophyta</taxon>
        <taxon>Magnoliopsida</taxon>
        <taxon>eudicotyledons</taxon>
        <taxon>Gunneridae</taxon>
        <taxon>Pentapetalae</taxon>
        <taxon>rosids</taxon>
        <taxon>malvids</taxon>
        <taxon>Malvales</taxon>
        <taxon>Malvaceae</taxon>
        <taxon>Malvoideae</taxon>
        <taxon>Hibiscus</taxon>
    </lineage>
</organism>
<gene>
    <name evidence="1" type="ORF">V6N11_083620</name>
</gene>
<evidence type="ECO:0000313" key="2">
    <source>
        <dbReference type="Proteomes" id="UP001396334"/>
    </source>
</evidence>
<comment type="caution">
    <text evidence="1">The sequence shown here is derived from an EMBL/GenBank/DDBJ whole genome shotgun (WGS) entry which is preliminary data.</text>
</comment>
<reference evidence="1 2" key="1">
    <citation type="journal article" date="2024" name="G3 (Bethesda)">
        <title>Genome assembly of Hibiscus sabdariffa L. provides insights into metabolisms of medicinal natural products.</title>
        <authorList>
            <person name="Kim T."/>
        </authorList>
    </citation>
    <scope>NUCLEOTIDE SEQUENCE [LARGE SCALE GENOMIC DNA]</scope>
    <source>
        <strain evidence="1">TK-2024</strain>
        <tissue evidence="1">Old leaves</tissue>
    </source>
</reference>
<keyword evidence="2" id="KW-1185">Reference proteome</keyword>
<sequence>MKGIKIRPLFFRKVKNHHKTNTIHTLQDRNEQRLETYEDISHEFVQFFIDLLGSFDDNVEVVHDDLLRKIPDAGINADMQSCLVAPITQKEIKDVVFSMNGNKAPGPDGCSARRWLMDMGGEIFQQDVL</sequence>
<name>A0ABR2QC20_9ROSI</name>
<evidence type="ECO:0000313" key="1">
    <source>
        <dbReference type="EMBL" id="KAK8998227.1"/>
    </source>
</evidence>
<dbReference type="Proteomes" id="UP001396334">
    <property type="component" value="Unassembled WGS sequence"/>
</dbReference>